<accession>A0A1L7TPQ9</accession>
<dbReference type="Gene3D" id="3.30.160.60">
    <property type="entry name" value="Classic Zinc Finger"/>
    <property type="match status" value="1"/>
</dbReference>
<dbReference type="Proteomes" id="UP000184255">
    <property type="component" value="Unassembled WGS sequence"/>
</dbReference>
<keyword evidence="1" id="KW-0863">Zinc-finger</keyword>
<keyword evidence="1" id="KW-0479">Metal-binding</keyword>
<evidence type="ECO:0000256" key="1">
    <source>
        <dbReference type="PROSITE-ProRule" id="PRU00042"/>
    </source>
</evidence>
<evidence type="ECO:0000313" key="5">
    <source>
        <dbReference type="EMBL" id="CVK98802.1"/>
    </source>
</evidence>
<keyword evidence="1" id="KW-0862">Zinc</keyword>
<gene>
    <name evidence="5" type="ORF">FMAN_08430</name>
</gene>
<dbReference type="InterPro" id="IPR013087">
    <property type="entry name" value="Znf_C2H2_type"/>
</dbReference>
<dbReference type="GO" id="GO:0008270">
    <property type="term" value="F:zinc ion binding"/>
    <property type="evidence" value="ECO:0007669"/>
    <property type="project" value="UniProtKB-KW"/>
</dbReference>
<evidence type="ECO:0000259" key="4">
    <source>
        <dbReference type="PROSITE" id="PS50157"/>
    </source>
</evidence>
<organism evidence="5 6">
    <name type="scientific">Fusarium mangiferae</name>
    <name type="common">Mango malformation disease fungus</name>
    <dbReference type="NCBI Taxonomy" id="192010"/>
    <lineage>
        <taxon>Eukaryota</taxon>
        <taxon>Fungi</taxon>
        <taxon>Dikarya</taxon>
        <taxon>Ascomycota</taxon>
        <taxon>Pezizomycotina</taxon>
        <taxon>Sordariomycetes</taxon>
        <taxon>Hypocreomycetidae</taxon>
        <taxon>Hypocreales</taxon>
        <taxon>Nectriaceae</taxon>
        <taxon>Fusarium</taxon>
        <taxon>Fusarium fujikuroi species complex</taxon>
    </lineage>
</organism>
<dbReference type="VEuPathDB" id="FungiDB:FMAN_08430"/>
<comment type="caution">
    <text evidence="5">The sequence shown here is derived from an EMBL/GenBank/DDBJ whole genome shotgun (WGS) entry which is preliminary data.</text>
</comment>
<proteinExistence type="predicted"/>
<dbReference type="RefSeq" id="XP_041685458.1">
    <property type="nucleotide sequence ID" value="XM_041835278.1"/>
</dbReference>
<name>A0A1L7TPQ9_FUSMA</name>
<reference evidence="6" key="1">
    <citation type="journal article" date="2016" name="Genome Biol. Evol.">
        <title>Comparative 'omics' of the Fusarium fujikuroi species complex highlights differences in genetic potential and metabolite synthesis.</title>
        <authorList>
            <person name="Niehaus E.-M."/>
            <person name="Muensterkoetter M."/>
            <person name="Proctor R.H."/>
            <person name="Brown D.W."/>
            <person name="Sharon A."/>
            <person name="Idan Y."/>
            <person name="Oren-Young L."/>
            <person name="Sieber C.M."/>
            <person name="Novak O."/>
            <person name="Pencik A."/>
            <person name="Tarkowska D."/>
            <person name="Hromadova K."/>
            <person name="Freeman S."/>
            <person name="Maymon M."/>
            <person name="Elazar M."/>
            <person name="Youssef S.A."/>
            <person name="El-Shabrawy E.S.M."/>
            <person name="Shalaby A.B.A."/>
            <person name="Houterman P."/>
            <person name="Brock N.L."/>
            <person name="Burkhardt I."/>
            <person name="Tsavkelova E.A."/>
            <person name="Dickschat J.S."/>
            <person name="Galuszka P."/>
            <person name="Gueldener U."/>
            <person name="Tudzynski B."/>
        </authorList>
    </citation>
    <scope>NUCLEOTIDE SEQUENCE [LARGE SCALE GENOMIC DNA]</scope>
    <source>
        <strain evidence="6">MRC7560</strain>
    </source>
</reference>
<dbReference type="SMART" id="SM00355">
    <property type="entry name" value="ZnF_C2H2"/>
    <property type="match status" value="2"/>
</dbReference>
<dbReference type="GeneID" id="65087690"/>
<keyword evidence="6" id="KW-1185">Reference proteome</keyword>
<evidence type="ECO:0000313" key="6">
    <source>
        <dbReference type="Proteomes" id="UP000184255"/>
    </source>
</evidence>
<feature type="region of interest" description="Disordered" evidence="3">
    <location>
        <begin position="487"/>
        <end position="548"/>
    </location>
</feature>
<dbReference type="EMBL" id="FCQH01000009">
    <property type="protein sequence ID" value="CVK98802.1"/>
    <property type="molecule type" value="Genomic_DNA"/>
</dbReference>
<feature type="region of interest" description="Disordered" evidence="3">
    <location>
        <begin position="391"/>
        <end position="421"/>
    </location>
</feature>
<evidence type="ECO:0000256" key="3">
    <source>
        <dbReference type="SAM" id="MobiDB-lite"/>
    </source>
</evidence>
<dbReference type="PROSITE" id="PS00028">
    <property type="entry name" value="ZINC_FINGER_C2H2_1"/>
    <property type="match status" value="1"/>
</dbReference>
<feature type="coiled-coil region" evidence="2">
    <location>
        <begin position="551"/>
        <end position="578"/>
    </location>
</feature>
<feature type="compositionally biased region" description="Low complexity" evidence="3">
    <location>
        <begin position="501"/>
        <end position="514"/>
    </location>
</feature>
<feature type="compositionally biased region" description="Basic and acidic residues" evidence="3">
    <location>
        <begin position="518"/>
        <end position="547"/>
    </location>
</feature>
<keyword evidence="2" id="KW-0175">Coiled coil</keyword>
<evidence type="ECO:0000256" key="2">
    <source>
        <dbReference type="SAM" id="Coils"/>
    </source>
</evidence>
<feature type="compositionally biased region" description="Basic and acidic residues" evidence="3">
    <location>
        <begin position="407"/>
        <end position="421"/>
    </location>
</feature>
<feature type="domain" description="C2H2-type" evidence="4">
    <location>
        <begin position="426"/>
        <end position="449"/>
    </location>
</feature>
<dbReference type="AlphaFoldDB" id="A0A1L7TPQ9"/>
<sequence>MAYVTERWVCPFYLYDYDRQEKERLDPLTIQYVKVHLQQRKTPIKKQCSSLSDVKTVYASLVKVEEACTRIGKAQPRNIESNLDPNLEQWEALQAIHHTLLHQHNELPIASSTLSPQLREFRKIAYDHSLQSRSLRRFSDCLLPLLKREQDLESARQWLELMNLSSSLLEILGKNDLLFTYEEMTLMNLIDQIEAILERLKQWFRCRYEDLSCMKDATEEQGLAEPIFEFPNNIRHTCTTMPWTILPALLVLWGVCWMFIIGCRQPEHEWGNAADPIISPVPAAHDFHAEFYGIGIEAEGPQASVADGSDNRRYLSQDTLEELWAQDVELMNELIHPLTFAQTIPQDPNFLNPDMTSRGDSERLELASQDPAEILPAAALERSNLMASISADNSGEADATGNADSSGDGHRTINSDDKVEETKAPFACPDCQRTFARPFTLNRHRTEKHRHASILVESLLCPNRGCKRSKGKPFKRGFHLKRHVDSCKHSQEDLGQGNNQSRPRSASTSTPATAITQHRQDFGPDEAIRDNGMKERPRAEEDERSNDKYLLAEMVKKYKRLEQEIKEKQDDLKALGKTIQMLGRS</sequence>
<protein>
    <recommendedName>
        <fullName evidence="4">C2H2-type domain-containing protein</fullName>
    </recommendedName>
</protein>
<dbReference type="PROSITE" id="PS50157">
    <property type="entry name" value="ZINC_FINGER_C2H2_2"/>
    <property type="match status" value="1"/>
</dbReference>